<dbReference type="AlphaFoldDB" id="A0A4Z0Q3S6"/>
<dbReference type="Proteomes" id="UP000297549">
    <property type="component" value="Unassembled WGS sequence"/>
</dbReference>
<keyword evidence="1" id="KW-0732">Signal</keyword>
<gene>
    <name evidence="2" type="ORF">E5K00_05655</name>
</gene>
<protein>
    <submittedName>
        <fullName evidence="2">Uncharacterized protein</fullName>
    </submittedName>
</protein>
<dbReference type="EMBL" id="SRLC01000001">
    <property type="protein sequence ID" value="TGE24697.1"/>
    <property type="molecule type" value="Genomic_DNA"/>
</dbReference>
<sequence length="297" mass="34156">MPVFPRRAFILGALLALSACTPDGPGQQTARSGGPPPAAAPHALDAYFNSQWAMDKLWEDGLAEVATYAAERVIYNKVRRFDYTQITVKEEFNQEFNVKTDSYQRSDMFPVLKVNQFCRIPTDQYPYHFLTSLFFRRDRPVALHKLTTSSQEWCGATFKAITDEGDQYTETYNSYWDKQGAGQRQLPHDVLFEDALPYTLRALRFEQKPAFAATILELQQTSKATPPVSYQARVAVAEAAAAEAAEPAWQVRVRLDQEKENVYWFARRYPNVLLRQTTWDGRTLQLTSVRRYAYWTH</sequence>
<feature type="signal peptide" evidence="1">
    <location>
        <begin position="1"/>
        <end position="21"/>
    </location>
</feature>
<evidence type="ECO:0000313" key="2">
    <source>
        <dbReference type="EMBL" id="TGE24697.1"/>
    </source>
</evidence>
<proteinExistence type="predicted"/>
<evidence type="ECO:0000313" key="3">
    <source>
        <dbReference type="Proteomes" id="UP000297549"/>
    </source>
</evidence>
<dbReference type="OrthoDB" id="5496093at2"/>
<dbReference type="PROSITE" id="PS51257">
    <property type="entry name" value="PROKAR_LIPOPROTEIN"/>
    <property type="match status" value="1"/>
</dbReference>
<accession>A0A4Z0Q3S6</accession>
<feature type="chain" id="PRO_5021219213" evidence="1">
    <location>
        <begin position="22"/>
        <end position="297"/>
    </location>
</feature>
<name>A0A4Z0Q3S6_9BACT</name>
<evidence type="ECO:0000256" key="1">
    <source>
        <dbReference type="SAM" id="SignalP"/>
    </source>
</evidence>
<organism evidence="2 3">
    <name type="scientific">Hymenobacter aquaticus</name>
    <dbReference type="NCBI Taxonomy" id="1867101"/>
    <lineage>
        <taxon>Bacteria</taxon>
        <taxon>Pseudomonadati</taxon>
        <taxon>Bacteroidota</taxon>
        <taxon>Cytophagia</taxon>
        <taxon>Cytophagales</taxon>
        <taxon>Hymenobacteraceae</taxon>
        <taxon>Hymenobacter</taxon>
    </lineage>
</organism>
<reference evidence="2 3" key="1">
    <citation type="submission" date="2019-04" db="EMBL/GenBank/DDBJ databases">
        <authorList>
            <person name="Feng G."/>
            <person name="Zhang J."/>
            <person name="Zhu H."/>
        </authorList>
    </citation>
    <scope>NUCLEOTIDE SEQUENCE [LARGE SCALE GENOMIC DNA]</scope>
    <source>
        <strain evidence="2 3">JCM 31653</strain>
    </source>
</reference>
<keyword evidence="3" id="KW-1185">Reference proteome</keyword>
<comment type="caution">
    <text evidence="2">The sequence shown here is derived from an EMBL/GenBank/DDBJ whole genome shotgun (WGS) entry which is preliminary data.</text>
</comment>
<dbReference type="RefSeq" id="WP_135462279.1">
    <property type="nucleotide sequence ID" value="NZ_SRLC01000001.1"/>
</dbReference>